<dbReference type="PROSITE" id="PS50097">
    <property type="entry name" value="BTB"/>
    <property type="match status" value="1"/>
</dbReference>
<dbReference type="InterPro" id="IPR011333">
    <property type="entry name" value="SKP1/BTB/POZ_sf"/>
</dbReference>
<dbReference type="Gene3D" id="3.30.710.10">
    <property type="entry name" value="Potassium Channel Kv1.1, Chain A"/>
    <property type="match status" value="1"/>
</dbReference>
<evidence type="ECO:0000259" key="1">
    <source>
        <dbReference type="PROSITE" id="PS50097"/>
    </source>
</evidence>
<dbReference type="AlphaFoldDB" id="A0A1D2M755"/>
<dbReference type="SMART" id="SM00225">
    <property type="entry name" value="BTB"/>
    <property type="match status" value="1"/>
</dbReference>
<dbReference type="Proteomes" id="UP000094527">
    <property type="component" value="Unassembled WGS sequence"/>
</dbReference>
<feature type="non-terminal residue" evidence="2">
    <location>
        <position position="1"/>
    </location>
</feature>
<dbReference type="EMBL" id="LJIJ01003229">
    <property type="protein sequence ID" value="ODM88761.1"/>
    <property type="molecule type" value="Genomic_DNA"/>
</dbReference>
<sequence>ESQSFLQVLLPEGVECDFELISENGARIPCHRRFLSRNSTVLARMFETEWKDSQEKACNMNISEDGLNALLKFIYNASIDDPLGSPSIALELLETAYHYDIPLLEKAVRKILIKQSVSWYTTEMALKQHRFSLSVDGYRDLKWKAVKVIETKTGEVINQMRLAL</sequence>
<evidence type="ECO:0000313" key="2">
    <source>
        <dbReference type="EMBL" id="ODM88761.1"/>
    </source>
</evidence>
<dbReference type="InterPro" id="IPR051481">
    <property type="entry name" value="BTB-POZ/Galectin-3-binding"/>
</dbReference>
<dbReference type="OrthoDB" id="6412905at2759"/>
<proteinExistence type="predicted"/>
<keyword evidence="3" id="KW-1185">Reference proteome</keyword>
<dbReference type="PANTHER" id="PTHR24410">
    <property type="entry name" value="HL07962P-RELATED"/>
    <property type="match status" value="1"/>
</dbReference>
<feature type="domain" description="BTB" evidence="1">
    <location>
        <begin position="16"/>
        <end position="83"/>
    </location>
</feature>
<evidence type="ECO:0000313" key="3">
    <source>
        <dbReference type="Proteomes" id="UP000094527"/>
    </source>
</evidence>
<dbReference type="InterPro" id="IPR000210">
    <property type="entry name" value="BTB/POZ_dom"/>
</dbReference>
<gene>
    <name evidence="2" type="ORF">Ocin01_17921</name>
</gene>
<reference evidence="2 3" key="1">
    <citation type="journal article" date="2016" name="Genome Biol. Evol.">
        <title>Gene Family Evolution Reflects Adaptation to Soil Environmental Stressors in the Genome of the Collembolan Orchesella cincta.</title>
        <authorList>
            <person name="Faddeeva-Vakhrusheva A."/>
            <person name="Derks M.F."/>
            <person name="Anvar S.Y."/>
            <person name="Agamennone V."/>
            <person name="Suring W."/>
            <person name="Smit S."/>
            <person name="van Straalen N.M."/>
            <person name="Roelofs D."/>
        </authorList>
    </citation>
    <scope>NUCLEOTIDE SEQUENCE [LARGE SCALE GENOMIC DNA]</scope>
    <source>
        <tissue evidence="2">Mixed pool</tissue>
    </source>
</reference>
<protein>
    <submittedName>
        <fullName evidence="2">Putative BTB/POZ domain-containing protein</fullName>
    </submittedName>
</protein>
<comment type="caution">
    <text evidence="2">The sequence shown here is derived from an EMBL/GenBank/DDBJ whole genome shotgun (WGS) entry which is preliminary data.</text>
</comment>
<dbReference type="PANTHER" id="PTHR24410:SF23">
    <property type="entry name" value="BTB DOMAIN-CONTAINING PROTEIN-RELATED"/>
    <property type="match status" value="1"/>
</dbReference>
<dbReference type="Pfam" id="PF00651">
    <property type="entry name" value="BTB"/>
    <property type="match status" value="1"/>
</dbReference>
<dbReference type="CDD" id="cd18186">
    <property type="entry name" value="BTB_POZ_ZBTB_KLHL-like"/>
    <property type="match status" value="1"/>
</dbReference>
<organism evidence="2 3">
    <name type="scientific">Orchesella cincta</name>
    <name type="common">Springtail</name>
    <name type="synonym">Podura cincta</name>
    <dbReference type="NCBI Taxonomy" id="48709"/>
    <lineage>
        <taxon>Eukaryota</taxon>
        <taxon>Metazoa</taxon>
        <taxon>Ecdysozoa</taxon>
        <taxon>Arthropoda</taxon>
        <taxon>Hexapoda</taxon>
        <taxon>Collembola</taxon>
        <taxon>Entomobryomorpha</taxon>
        <taxon>Entomobryoidea</taxon>
        <taxon>Orchesellidae</taxon>
        <taxon>Orchesellinae</taxon>
        <taxon>Orchesella</taxon>
    </lineage>
</organism>
<dbReference type="SUPFAM" id="SSF54695">
    <property type="entry name" value="POZ domain"/>
    <property type="match status" value="1"/>
</dbReference>
<accession>A0A1D2M755</accession>
<name>A0A1D2M755_ORCCI</name>